<reference evidence="3" key="1">
    <citation type="journal article" date="2019" name="Int. J. Syst. Evol. Microbiol.">
        <title>The Global Catalogue of Microorganisms (GCM) 10K type strain sequencing project: providing services to taxonomists for standard genome sequencing and annotation.</title>
        <authorList>
            <consortium name="The Broad Institute Genomics Platform"/>
            <consortium name="The Broad Institute Genome Sequencing Center for Infectious Disease"/>
            <person name="Wu L."/>
            <person name="Ma J."/>
        </authorList>
    </citation>
    <scope>NUCLEOTIDE SEQUENCE [LARGE SCALE GENOMIC DNA]</scope>
    <source>
        <strain evidence="3">KCTC 52165</strain>
    </source>
</reference>
<organism evidence="2 3">
    <name type="scientific">Aquamicrobium soli</name>
    <dbReference type="NCBI Taxonomy" id="1811518"/>
    <lineage>
        <taxon>Bacteria</taxon>
        <taxon>Pseudomonadati</taxon>
        <taxon>Pseudomonadota</taxon>
        <taxon>Alphaproteobacteria</taxon>
        <taxon>Hyphomicrobiales</taxon>
        <taxon>Phyllobacteriaceae</taxon>
        <taxon>Aquamicrobium</taxon>
    </lineage>
</organism>
<dbReference type="InterPro" id="IPR010664">
    <property type="entry name" value="LipoPS_assembly_LptC-rel"/>
</dbReference>
<evidence type="ECO:0000313" key="2">
    <source>
        <dbReference type="EMBL" id="MFC3205681.1"/>
    </source>
</evidence>
<gene>
    <name evidence="2" type="primary">lptC</name>
    <name evidence="2" type="ORF">ACFOHJ_05610</name>
</gene>
<accession>A0ABV7K6M8</accession>
<dbReference type="Gene3D" id="2.60.450.10">
    <property type="entry name" value="Lipopolysaccharide (LPS) transport protein A like domain"/>
    <property type="match status" value="1"/>
</dbReference>
<keyword evidence="1" id="KW-0812">Transmembrane</keyword>
<evidence type="ECO:0000256" key="1">
    <source>
        <dbReference type="SAM" id="Phobius"/>
    </source>
</evidence>
<protein>
    <submittedName>
        <fullName evidence="2">LPS export ABC transporter periplasmic protein LptC</fullName>
    </submittedName>
</protein>
<dbReference type="Pfam" id="PF06835">
    <property type="entry name" value="LptC"/>
    <property type="match status" value="1"/>
</dbReference>
<dbReference type="NCBIfam" id="TIGR04409">
    <property type="entry name" value="LptC_YrbK"/>
    <property type="match status" value="1"/>
</dbReference>
<keyword evidence="1" id="KW-1133">Transmembrane helix</keyword>
<feature type="transmembrane region" description="Helical" evidence="1">
    <location>
        <begin position="43"/>
        <end position="65"/>
    </location>
</feature>
<sequence>MELARPVEIAGSDVGAAMAQPEPNPVRVTAFGRARQHSQRVRVLKLLLPLAAVLIAVAFPVYSYWSAPPAVDVPTDTSAFSDGKLVMANPKLEGMTRENLRYALSALRAVQSVDNENIVELEDIHAKLPVTAANTATIGASHGIYDREKNTLDLDQEINISTTDGVVAKLKSAFLDMGKGTMTTDEPIDITRKGSQITADTMSVKDNGKVLVFENRVRLNIDPATLQAGKQQGGE</sequence>
<dbReference type="EMBL" id="JBHRTK010000006">
    <property type="protein sequence ID" value="MFC3205681.1"/>
    <property type="molecule type" value="Genomic_DNA"/>
</dbReference>
<dbReference type="RefSeq" id="WP_378219363.1">
    <property type="nucleotide sequence ID" value="NZ_JBHRTK010000006.1"/>
</dbReference>
<dbReference type="Proteomes" id="UP001595583">
    <property type="component" value="Unassembled WGS sequence"/>
</dbReference>
<comment type="caution">
    <text evidence="2">The sequence shown here is derived from an EMBL/GenBank/DDBJ whole genome shotgun (WGS) entry which is preliminary data.</text>
</comment>
<name>A0ABV7K6M8_9HYPH</name>
<evidence type="ECO:0000313" key="3">
    <source>
        <dbReference type="Proteomes" id="UP001595583"/>
    </source>
</evidence>
<proteinExistence type="predicted"/>
<dbReference type="InterPro" id="IPR026265">
    <property type="entry name" value="LptC"/>
</dbReference>
<keyword evidence="3" id="KW-1185">Reference proteome</keyword>
<keyword evidence="1" id="KW-0472">Membrane</keyword>